<gene>
    <name evidence="3" type="ORF">URODEC1_LOCUS114092</name>
</gene>
<organism evidence="3 4">
    <name type="scientific">Urochloa decumbens</name>
    <dbReference type="NCBI Taxonomy" id="240449"/>
    <lineage>
        <taxon>Eukaryota</taxon>
        <taxon>Viridiplantae</taxon>
        <taxon>Streptophyta</taxon>
        <taxon>Embryophyta</taxon>
        <taxon>Tracheophyta</taxon>
        <taxon>Spermatophyta</taxon>
        <taxon>Magnoliopsida</taxon>
        <taxon>Liliopsida</taxon>
        <taxon>Poales</taxon>
        <taxon>Poaceae</taxon>
        <taxon>PACMAD clade</taxon>
        <taxon>Panicoideae</taxon>
        <taxon>Panicodae</taxon>
        <taxon>Paniceae</taxon>
        <taxon>Melinidinae</taxon>
        <taxon>Urochloa</taxon>
    </lineage>
</organism>
<dbReference type="SUPFAM" id="SSF81383">
    <property type="entry name" value="F-box domain"/>
    <property type="match status" value="1"/>
</dbReference>
<evidence type="ECO:0000256" key="1">
    <source>
        <dbReference type="SAM" id="MobiDB-lite"/>
    </source>
</evidence>
<reference evidence="3" key="1">
    <citation type="submission" date="2024-10" db="EMBL/GenBank/DDBJ databases">
        <authorList>
            <person name="Ryan C."/>
        </authorList>
    </citation>
    <scope>NUCLEOTIDE SEQUENCE [LARGE SCALE GENOMIC DNA]</scope>
</reference>
<keyword evidence="4" id="KW-1185">Reference proteome</keyword>
<dbReference type="Gene3D" id="1.20.1280.50">
    <property type="match status" value="1"/>
</dbReference>
<evidence type="ECO:0000313" key="4">
    <source>
        <dbReference type="Proteomes" id="UP001497457"/>
    </source>
</evidence>
<dbReference type="Proteomes" id="UP001497457">
    <property type="component" value="Chromosome 8b"/>
</dbReference>
<dbReference type="InterPro" id="IPR056592">
    <property type="entry name" value="Beta-prop_At3g26010-like"/>
</dbReference>
<feature type="region of interest" description="Disordered" evidence="1">
    <location>
        <begin position="1"/>
        <end position="34"/>
    </location>
</feature>
<name>A0ABC9GC89_9POAL</name>
<evidence type="ECO:0000259" key="2">
    <source>
        <dbReference type="PROSITE" id="PS50181"/>
    </source>
</evidence>
<dbReference type="NCBIfam" id="TIGR01640">
    <property type="entry name" value="F_box_assoc_1"/>
    <property type="match status" value="1"/>
</dbReference>
<dbReference type="InterPro" id="IPR036047">
    <property type="entry name" value="F-box-like_dom_sf"/>
</dbReference>
<dbReference type="PROSITE" id="PS50181">
    <property type="entry name" value="FBOX"/>
    <property type="match status" value="1"/>
</dbReference>
<dbReference type="PANTHER" id="PTHR35546:SF80">
    <property type="entry name" value="F-BOX DOMAIN CONTAINING PROTEIN EXPRESSED"/>
    <property type="match status" value="1"/>
</dbReference>
<evidence type="ECO:0000313" key="3">
    <source>
        <dbReference type="EMBL" id="CAL5090924.1"/>
    </source>
</evidence>
<dbReference type="AlphaFoldDB" id="A0ABC9GC89"/>
<feature type="compositionally biased region" description="Pro residues" evidence="1">
    <location>
        <begin position="1"/>
        <end position="10"/>
    </location>
</feature>
<sequence>MEQGSNPPPDAAAAADPDRLRPPLAAAAPPSSPTGGVGCFKGSAIGGLGLALPDEIIAEILSRLPAKPLFRFKCVSKAWFALTTYLIKKLPQTLQGFFYGDNSGENYGHFINLVGRSMPPVDCAFSFLTKLPEIEKINLLGSCNGLVLLRHIPYVDPNNVKALGYIVCNPAIKEWVAVPNSDWTLPPYPEELFNAEDVLTLTYLFFDPAVSSQFKVLQFCQDFPRNVLQVNTYSSESGVWSGRVVECWTHGVIRSYMGSAFVNGMLHWSINRCFAYPRDAIVAVDGEGEKCRIIHWPEEERGSLVFLGQSQGLMHCMSGHMDHYNITELSIWVLDDYDAENWILKHSVSCLQLFGQASCRVRDFQIAIHPDHNLVFFLQHWNMKLISYNLDSEELSVLWTLEHCSGFITPYIPCFVESSSLAKKS</sequence>
<dbReference type="InterPro" id="IPR017451">
    <property type="entry name" value="F-box-assoc_interact_dom"/>
</dbReference>
<dbReference type="CDD" id="cd22157">
    <property type="entry name" value="F-box_AtFBW1-like"/>
    <property type="match status" value="1"/>
</dbReference>
<dbReference type="Pfam" id="PF24750">
    <property type="entry name" value="b-prop_At3g26010-like"/>
    <property type="match status" value="1"/>
</dbReference>
<dbReference type="InterPro" id="IPR001810">
    <property type="entry name" value="F-box_dom"/>
</dbReference>
<protein>
    <recommendedName>
        <fullName evidence="2">F-box domain-containing protein</fullName>
    </recommendedName>
</protein>
<dbReference type="EMBL" id="OZ075118">
    <property type="protein sequence ID" value="CAL5090924.1"/>
    <property type="molecule type" value="Genomic_DNA"/>
</dbReference>
<accession>A0ABC9GC89</accession>
<dbReference type="Pfam" id="PF00646">
    <property type="entry name" value="F-box"/>
    <property type="match status" value="1"/>
</dbReference>
<proteinExistence type="predicted"/>
<dbReference type="PANTHER" id="PTHR35546">
    <property type="entry name" value="F-BOX PROTEIN INTERACTION DOMAIN PROTEIN-RELATED"/>
    <property type="match status" value="1"/>
</dbReference>
<dbReference type="InterPro" id="IPR055290">
    <property type="entry name" value="At3g26010-like"/>
</dbReference>
<feature type="domain" description="F-box" evidence="2">
    <location>
        <begin position="52"/>
        <end position="90"/>
    </location>
</feature>
<dbReference type="SMART" id="SM00256">
    <property type="entry name" value="FBOX"/>
    <property type="match status" value="1"/>
</dbReference>